<dbReference type="Gene3D" id="3.40.50.1820">
    <property type="entry name" value="alpha/beta hydrolase"/>
    <property type="match status" value="1"/>
</dbReference>
<dbReference type="Pfam" id="PF07859">
    <property type="entry name" value="Abhydrolase_3"/>
    <property type="match status" value="1"/>
</dbReference>
<dbReference type="InterPro" id="IPR013094">
    <property type="entry name" value="AB_hydrolase_3"/>
</dbReference>
<dbReference type="EMBL" id="SSWX01000006">
    <property type="protein sequence ID" value="THJ34505.1"/>
    <property type="molecule type" value="Genomic_DNA"/>
</dbReference>
<evidence type="ECO:0000256" key="2">
    <source>
        <dbReference type="ARBA" id="ARBA00022801"/>
    </source>
</evidence>
<dbReference type="FunFam" id="3.40.50.1820:FF:000089">
    <property type="entry name" value="Alpha/beta hydrolase"/>
    <property type="match status" value="1"/>
</dbReference>
<dbReference type="PANTHER" id="PTHR48081">
    <property type="entry name" value="AB HYDROLASE SUPERFAMILY PROTEIN C4A8.06C"/>
    <property type="match status" value="1"/>
</dbReference>
<dbReference type="InterPro" id="IPR050300">
    <property type="entry name" value="GDXG_lipolytic_enzyme"/>
</dbReference>
<proteinExistence type="inferred from homology"/>
<reference evidence="4 5" key="1">
    <citation type="submission" date="2019-04" db="EMBL/GenBank/DDBJ databases">
        <title>Lampropedia sp YIM MLB12 draf genome.</title>
        <authorList>
            <person name="Wang Y.-X."/>
        </authorList>
    </citation>
    <scope>NUCLEOTIDE SEQUENCE [LARGE SCALE GENOMIC DNA]</scope>
    <source>
        <strain evidence="4 5">YIM MLB12</strain>
    </source>
</reference>
<dbReference type="OrthoDB" id="9794445at2"/>
<comment type="similarity">
    <text evidence="1">Belongs to the 'GDXG' lipolytic enzyme family.</text>
</comment>
<dbReference type="RefSeq" id="WP_136405715.1">
    <property type="nucleotide sequence ID" value="NZ_JARXRQ010000009.1"/>
</dbReference>
<dbReference type="InterPro" id="IPR002168">
    <property type="entry name" value="Lipase_GDXG_HIS_AS"/>
</dbReference>
<dbReference type="GO" id="GO:0016787">
    <property type="term" value="F:hydrolase activity"/>
    <property type="evidence" value="ECO:0007669"/>
    <property type="project" value="UniProtKB-KW"/>
</dbReference>
<protein>
    <submittedName>
        <fullName evidence="4">Alpha/beta hydrolase</fullName>
    </submittedName>
</protein>
<keyword evidence="5" id="KW-1185">Reference proteome</keyword>
<dbReference type="SUPFAM" id="SSF53474">
    <property type="entry name" value="alpha/beta-Hydrolases"/>
    <property type="match status" value="1"/>
</dbReference>
<dbReference type="PANTHER" id="PTHR48081:SF8">
    <property type="entry name" value="ALPHA_BETA HYDROLASE FOLD-3 DOMAIN-CONTAINING PROTEIN-RELATED"/>
    <property type="match status" value="1"/>
</dbReference>
<evidence type="ECO:0000313" key="4">
    <source>
        <dbReference type="EMBL" id="THJ34505.1"/>
    </source>
</evidence>
<name>A0A4S5BU29_9BURK</name>
<sequence>MPLDPHLAGVLQMMANSGAKPIHDSTPAESRAGYLALTAGSLTDDQRVPVASTQDITIPGPAGAIPARIYRPEAAGPVPTVVYFHGGGYVIGNLETHENICREICRGTQAVVVSVDYRLAPEHPFPAGIEDAVAAAKWIVAHAKELGGNSTVGVAGDSAGGNFSAVVTQQLRDAGTPLAAQLLIYPAVDHSAASYPSMDQNGKGYFLELDTMAWFINHYLGSNAQTKDPRYAPLQAASLANLPPAVVLTAEFDPLRDQGAAYAQALRAAGGQAELIEGPGMIHGFFDMGRWSPAAQALITQSIERFKLLLH</sequence>
<dbReference type="PROSITE" id="PS01173">
    <property type="entry name" value="LIPASE_GDXG_HIS"/>
    <property type="match status" value="1"/>
</dbReference>
<comment type="caution">
    <text evidence="4">The sequence shown here is derived from an EMBL/GenBank/DDBJ whole genome shotgun (WGS) entry which is preliminary data.</text>
</comment>
<feature type="domain" description="Alpha/beta hydrolase fold-3" evidence="3">
    <location>
        <begin position="81"/>
        <end position="286"/>
    </location>
</feature>
<accession>A0A4S5BU29</accession>
<keyword evidence="2 4" id="KW-0378">Hydrolase</keyword>
<dbReference type="AlphaFoldDB" id="A0A4S5BU29"/>
<evidence type="ECO:0000256" key="1">
    <source>
        <dbReference type="ARBA" id="ARBA00010515"/>
    </source>
</evidence>
<evidence type="ECO:0000313" key="5">
    <source>
        <dbReference type="Proteomes" id="UP000306236"/>
    </source>
</evidence>
<organism evidence="4 5">
    <name type="scientific">Lampropedia aestuarii</name>
    <dbReference type="NCBI Taxonomy" id="2562762"/>
    <lineage>
        <taxon>Bacteria</taxon>
        <taxon>Pseudomonadati</taxon>
        <taxon>Pseudomonadota</taxon>
        <taxon>Betaproteobacteria</taxon>
        <taxon>Burkholderiales</taxon>
        <taxon>Comamonadaceae</taxon>
        <taxon>Lampropedia</taxon>
    </lineage>
</organism>
<evidence type="ECO:0000259" key="3">
    <source>
        <dbReference type="Pfam" id="PF07859"/>
    </source>
</evidence>
<dbReference type="InterPro" id="IPR029058">
    <property type="entry name" value="AB_hydrolase_fold"/>
</dbReference>
<dbReference type="Proteomes" id="UP000306236">
    <property type="component" value="Unassembled WGS sequence"/>
</dbReference>
<gene>
    <name evidence="4" type="ORF">E8K88_05785</name>
</gene>